<organism evidence="1 2">
    <name type="scientific">Portunus trituberculatus</name>
    <name type="common">Swimming crab</name>
    <name type="synonym">Neptunus trituberculatus</name>
    <dbReference type="NCBI Taxonomy" id="210409"/>
    <lineage>
        <taxon>Eukaryota</taxon>
        <taxon>Metazoa</taxon>
        <taxon>Ecdysozoa</taxon>
        <taxon>Arthropoda</taxon>
        <taxon>Crustacea</taxon>
        <taxon>Multicrustacea</taxon>
        <taxon>Malacostraca</taxon>
        <taxon>Eumalacostraca</taxon>
        <taxon>Eucarida</taxon>
        <taxon>Decapoda</taxon>
        <taxon>Pleocyemata</taxon>
        <taxon>Brachyura</taxon>
        <taxon>Eubrachyura</taxon>
        <taxon>Portunoidea</taxon>
        <taxon>Portunidae</taxon>
        <taxon>Portuninae</taxon>
        <taxon>Portunus</taxon>
    </lineage>
</organism>
<dbReference type="Proteomes" id="UP000324222">
    <property type="component" value="Unassembled WGS sequence"/>
</dbReference>
<evidence type="ECO:0000313" key="1">
    <source>
        <dbReference type="EMBL" id="MPC68084.1"/>
    </source>
</evidence>
<comment type="caution">
    <text evidence="1">The sequence shown here is derived from an EMBL/GenBank/DDBJ whole genome shotgun (WGS) entry which is preliminary data.</text>
</comment>
<dbReference type="AlphaFoldDB" id="A0A5B7HHK9"/>
<accession>A0A5B7HHK9</accession>
<sequence>MREMCRLERRAAAGNRAQSRRGRGVECVRAADKRKLKRWPTLWAFYAGEIENTICLGRKTLQNFIIEDQDKCERTKRFGENLCKNNAKHRDDGGVFHGVSGLSLPTTIATTSASGTTTGASASCVTAVLHRYANKGDELGL</sequence>
<dbReference type="EMBL" id="VSRR010027260">
    <property type="protein sequence ID" value="MPC68084.1"/>
    <property type="molecule type" value="Genomic_DNA"/>
</dbReference>
<evidence type="ECO:0000313" key="2">
    <source>
        <dbReference type="Proteomes" id="UP000324222"/>
    </source>
</evidence>
<name>A0A5B7HHK9_PORTR</name>
<gene>
    <name evidence="1" type="ORF">E2C01_062276</name>
</gene>
<keyword evidence="2" id="KW-1185">Reference proteome</keyword>
<proteinExistence type="predicted"/>
<reference evidence="1 2" key="1">
    <citation type="submission" date="2019-05" db="EMBL/GenBank/DDBJ databases">
        <title>Another draft genome of Portunus trituberculatus and its Hox gene families provides insights of decapod evolution.</title>
        <authorList>
            <person name="Jeong J.-H."/>
            <person name="Song I."/>
            <person name="Kim S."/>
            <person name="Choi T."/>
            <person name="Kim D."/>
            <person name="Ryu S."/>
            <person name="Kim W."/>
        </authorList>
    </citation>
    <scope>NUCLEOTIDE SEQUENCE [LARGE SCALE GENOMIC DNA]</scope>
    <source>
        <tissue evidence="1">Muscle</tissue>
    </source>
</reference>
<protein>
    <submittedName>
        <fullName evidence="1">Uncharacterized protein</fullName>
    </submittedName>
</protein>